<dbReference type="EMBL" id="GL349433">
    <property type="protein sequence ID" value="KNC45962.1"/>
    <property type="molecule type" value="Genomic_DNA"/>
</dbReference>
<reference evidence="1 2" key="1">
    <citation type="submission" date="2010-05" db="EMBL/GenBank/DDBJ databases">
        <title>The Genome Sequence of Thecamonas trahens ATCC 50062.</title>
        <authorList>
            <consortium name="The Broad Institute Genome Sequencing Platform"/>
            <person name="Russ C."/>
            <person name="Cuomo C."/>
            <person name="Shea T."/>
            <person name="Young S.K."/>
            <person name="Zeng Q."/>
            <person name="Koehrsen M."/>
            <person name="Haas B."/>
            <person name="Borodovsky M."/>
            <person name="Guigo R."/>
            <person name="Alvarado L."/>
            <person name="Berlin A."/>
            <person name="Bochicchio J."/>
            <person name="Borenstein D."/>
            <person name="Chapman S."/>
            <person name="Chen Z."/>
            <person name="Freedman E."/>
            <person name="Gellesch M."/>
            <person name="Goldberg J."/>
            <person name="Griggs A."/>
            <person name="Gujja S."/>
            <person name="Heilman E."/>
            <person name="Heiman D."/>
            <person name="Hepburn T."/>
            <person name="Howarth C."/>
            <person name="Jen D."/>
            <person name="Larson L."/>
            <person name="Mehta T."/>
            <person name="Park D."/>
            <person name="Pearson M."/>
            <person name="Roberts A."/>
            <person name="Saif S."/>
            <person name="Shenoy N."/>
            <person name="Sisk P."/>
            <person name="Stolte C."/>
            <person name="Sykes S."/>
            <person name="Thomson T."/>
            <person name="Walk T."/>
            <person name="White J."/>
            <person name="Yandava C."/>
            <person name="Burger G."/>
            <person name="Gray M.W."/>
            <person name="Holland P.W.H."/>
            <person name="King N."/>
            <person name="Lang F.B.F."/>
            <person name="Roger A.J."/>
            <person name="Ruiz-Trillo I."/>
            <person name="Lander E."/>
            <person name="Nusbaum C."/>
        </authorList>
    </citation>
    <scope>NUCLEOTIDE SEQUENCE [LARGE SCALE GENOMIC DNA]</scope>
    <source>
        <strain evidence="1 2">ATCC 50062</strain>
    </source>
</reference>
<dbReference type="AlphaFoldDB" id="A0A0L0D137"/>
<accession>A0A0L0D137</accession>
<dbReference type="Proteomes" id="UP000054408">
    <property type="component" value="Unassembled WGS sequence"/>
</dbReference>
<gene>
    <name evidence="1" type="ORF">AMSG_00077</name>
</gene>
<organism evidence="1 2">
    <name type="scientific">Thecamonas trahens ATCC 50062</name>
    <dbReference type="NCBI Taxonomy" id="461836"/>
    <lineage>
        <taxon>Eukaryota</taxon>
        <taxon>Apusozoa</taxon>
        <taxon>Apusomonadida</taxon>
        <taxon>Apusomonadidae</taxon>
        <taxon>Thecamonas</taxon>
    </lineage>
</organism>
<keyword evidence="2" id="KW-1185">Reference proteome</keyword>
<sequence>MDGQNKVAELATKREILEAEVAELSQLPVSGAPVVYARKGKVLFRTADPHKLRREKRDELHVVEAQLEATFHT</sequence>
<evidence type="ECO:0000313" key="1">
    <source>
        <dbReference type="EMBL" id="KNC45962.1"/>
    </source>
</evidence>
<protein>
    <submittedName>
        <fullName evidence="1">Uncharacterized protein</fullName>
    </submittedName>
</protein>
<dbReference type="RefSeq" id="XP_013762943.1">
    <property type="nucleotide sequence ID" value="XM_013907489.1"/>
</dbReference>
<dbReference type="GeneID" id="25559901"/>
<name>A0A0L0D137_THETB</name>
<evidence type="ECO:0000313" key="2">
    <source>
        <dbReference type="Proteomes" id="UP000054408"/>
    </source>
</evidence>
<proteinExistence type="predicted"/>